<dbReference type="CDD" id="cd16328">
    <property type="entry name" value="RseA_N"/>
    <property type="match status" value="1"/>
</dbReference>
<gene>
    <name evidence="3" type="ORF">NP590_13130</name>
</gene>
<dbReference type="InterPro" id="IPR052383">
    <property type="entry name" value="Anti-sigma-E_RseA-like"/>
</dbReference>
<evidence type="ECO:0000313" key="4">
    <source>
        <dbReference type="Proteomes" id="UP001524499"/>
    </source>
</evidence>
<evidence type="ECO:0000256" key="1">
    <source>
        <dbReference type="SAM" id="Phobius"/>
    </source>
</evidence>
<dbReference type="Pfam" id="PF03872">
    <property type="entry name" value="RseA_N"/>
    <property type="match status" value="1"/>
</dbReference>
<dbReference type="Gene3D" id="1.10.10.880">
    <property type="entry name" value="Anti sigma-E protein RseA, N-terminal domain"/>
    <property type="match status" value="1"/>
</dbReference>
<sequence length="168" mass="18760">MQAQQFEKLSLLVDDQLDKPQSVQLLKSVRHDPALQAKLQRYALISQALKGEQAAVADLDFADKVKQQLKSEPVYLMQRKKSDDQFKKTSLAVAASLLLAVVGFYAGKMHNQVQTLAQATTTAAAEQSPAEQMNAQFKEYLQAHDNVWYVNNNAGVKSYARLASYQSR</sequence>
<reference evidence="3 4" key="1">
    <citation type="submission" date="2022-07" db="EMBL/GenBank/DDBJ databases">
        <title>Methylomonas rivi sp. nov., Methylomonas rosea sp. nov., Methylomonas aureus sp. nov. and Methylomonas subterranea sp. nov., four novel methanotrophs isolated from a freshwater creek and the deep terrestrial subsurface.</title>
        <authorList>
            <person name="Abin C."/>
            <person name="Sankaranarayanan K."/>
            <person name="Garner C."/>
            <person name="Sindelar R."/>
            <person name="Kotary K."/>
            <person name="Garner R."/>
            <person name="Barclay S."/>
            <person name="Lawson P."/>
            <person name="Krumholz L."/>
        </authorList>
    </citation>
    <scope>NUCLEOTIDE SEQUENCE [LARGE SCALE GENOMIC DNA]</scope>
    <source>
        <strain evidence="3 4">SURF-2</strain>
    </source>
</reference>
<keyword evidence="4" id="KW-1185">Reference proteome</keyword>
<accession>A0ABT1THX6</accession>
<comment type="caution">
    <text evidence="3">The sequence shown here is derived from an EMBL/GenBank/DDBJ whole genome shotgun (WGS) entry which is preliminary data.</text>
</comment>
<dbReference type="InterPro" id="IPR005572">
    <property type="entry name" value="Anti-sigma_E_RseA_N"/>
</dbReference>
<dbReference type="EMBL" id="JANIBJ010000023">
    <property type="protein sequence ID" value="MCQ8105053.1"/>
    <property type="molecule type" value="Genomic_DNA"/>
</dbReference>
<feature type="transmembrane region" description="Helical" evidence="1">
    <location>
        <begin position="89"/>
        <end position="107"/>
    </location>
</feature>
<keyword evidence="1" id="KW-0472">Membrane</keyword>
<dbReference type="PANTHER" id="PTHR38104:SF1">
    <property type="entry name" value="ANTI-SIGMA-E FACTOR RSEA"/>
    <property type="match status" value="1"/>
</dbReference>
<dbReference type="InterPro" id="IPR036147">
    <property type="entry name" value="Anti-sigma_E_RseA_N_sf"/>
</dbReference>
<evidence type="ECO:0000313" key="3">
    <source>
        <dbReference type="EMBL" id="MCQ8105053.1"/>
    </source>
</evidence>
<proteinExistence type="predicted"/>
<protein>
    <submittedName>
        <fullName evidence="3">Sigma-E factor negative regulatory protein</fullName>
    </submittedName>
</protein>
<dbReference type="RefSeq" id="WP_256602932.1">
    <property type="nucleotide sequence ID" value="NZ_JANIBJ010000023.1"/>
</dbReference>
<dbReference type="Proteomes" id="UP001524499">
    <property type="component" value="Unassembled WGS sequence"/>
</dbReference>
<keyword evidence="1" id="KW-1133">Transmembrane helix</keyword>
<feature type="domain" description="Anti sigma-E protein RseA N-terminal" evidence="2">
    <location>
        <begin position="6"/>
        <end position="85"/>
    </location>
</feature>
<dbReference type="PANTHER" id="PTHR38104">
    <property type="match status" value="1"/>
</dbReference>
<organism evidence="3 4">
    <name type="scientific">Methylomonas subterranea</name>
    <dbReference type="NCBI Taxonomy" id="2952225"/>
    <lineage>
        <taxon>Bacteria</taxon>
        <taxon>Pseudomonadati</taxon>
        <taxon>Pseudomonadota</taxon>
        <taxon>Gammaproteobacteria</taxon>
        <taxon>Methylococcales</taxon>
        <taxon>Methylococcaceae</taxon>
        <taxon>Methylomonas</taxon>
    </lineage>
</organism>
<dbReference type="SUPFAM" id="SSF89069">
    <property type="entry name" value="N-terminal, cytoplasmic domain of anti-sigmaE factor RseA"/>
    <property type="match status" value="1"/>
</dbReference>
<evidence type="ECO:0000259" key="2">
    <source>
        <dbReference type="Pfam" id="PF03872"/>
    </source>
</evidence>
<keyword evidence="1" id="KW-0812">Transmembrane</keyword>
<name>A0ABT1THX6_9GAMM</name>